<dbReference type="RefSeq" id="WP_006702585.1">
    <property type="nucleotide sequence ID" value="NZ_KI391971.1"/>
</dbReference>
<evidence type="ECO:0000313" key="2">
    <source>
        <dbReference type="Proteomes" id="UP000002939"/>
    </source>
</evidence>
<proteinExistence type="predicted"/>
<dbReference type="STRING" id="626369.HMPREF0446_00311"/>
<protein>
    <recommendedName>
        <fullName evidence="3">YokE-like PH domain-containing protein</fullName>
    </recommendedName>
</protein>
<organism evidence="1 2">
    <name type="scientific">Granulicatella elegans ATCC 700633</name>
    <dbReference type="NCBI Taxonomy" id="626369"/>
    <lineage>
        <taxon>Bacteria</taxon>
        <taxon>Bacillati</taxon>
        <taxon>Bacillota</taxon>
        <taxon>Bacilli</taxon>
        <taxon>Lactobacillales</taxon>
        <taxon>Carnobacteriaceae</taxon>
        <taxon>Granulicatella</taxon>
    </lineage>
</organism>
<accession>D0BK26</accession>
<name>D0BK26_9LACT</name>
<dbReference type="HOGENOM" id="CLU_2046353_0_0_9"/>
<comment type="caution">
    <text evidence="1">The sequence shown here is derived from an EMBL/GenBank/DDBJ whole genome shotgun (WGS) entry which is preliminary data.</text>
</comment>
<sequence length="120" mass="14520">MLTLEFLKNHLEEYHLPYEDKAVFIQVKRLPHEENAICYWSSKGCVFLGLKDDATFTDTRPLLFPVERVEKVQYQKKFLSNDEFSFEVEGEKFQFEIPHRSKYFSNQKEQLKLFRVMMEQ</sequence>
<evidence type="ECO:0000313" key="1">
    <source>
        <dbReference type="EMBL" id="EEW93429.1"/>
    </source>
</evidence>
<keyword evidence="2" id="KW-1185">Reference proteome</keyword>
<dbReference type="AlphaFoldDB" id="D0BK26"/>
<gene>
    <name evidence="1" type="ORF">HMPREF0446_00311</name>
</gene>
<dbReference type="Proteomes" id="UP000002939">
    <property type="component" value="Unassembled WGS sequence"/>
</dbReference>
<reference evidence="1" key="2">
    <citation type="submission" date="2011-10" db="EMBL/GenBank/DDBJ databases">
        <title>The Genome Sequence of Granulicatella elegans ATCC 700633.</title>
        <authorList>
            <consortium name="The Broad Institute Genome Sequencing Platform"/>
            <consortium name="The Broad Institute Genome Sequencing Center for Infectious Disease"/>
            <person name="Earl A."/>
            <person name="Ward D."/>
            <person name="Feldgarden M."/>
            <person name="Gevers D."/>
            <person name="Sibley C.D."/>
            <person name="Field T.R."/>
            <person name="Grinwis M."/>
            <person name="Eshaghurshan C.S."/>
            <person name="Surette M.G."/>
            <person name="Young S.K."/>
            <person name="Zeng Q."/>
            <person name="Gargeya S."/>
            <person name="Fitzgerald M."/>
            <person name="Haas B."/>
            <person name="Abouelleil A."/>
            <person name="Alvarado L."/>
            <person name="Arachchi H.M."/>
            <person name="Berlin A."/>
            <person name="Brown A."/>
            <person name="Chapman S.B."/>
            <person name="Chen Z."/>
            <person name="Dunbar C."/>
            <person name="Freedman E."/>
            <person name="Gearin G."/>
            <person name="Goldberg J."/>
            <person name="Griggs A."/>
            <person name="Gujja S."/>
            <person name="Heiman D."/>
            <person name="Howarth C."/>
            <person name="Larson L."/>
            <person name="Lui A."/>
            <person name="MacDonald P.J.P."/>
            <person name="Montmayeur A."/>
            <person name="Murphy C."/>
            <person name="Neiman D."/>
            <person name="Pearson M."/>
            <person name="Priest M."/>
            <person name="Roberts A."/>
            <person name="Saif S."/>
            <person name="Shea T."/>
            <person name="Shenoy N."/>
            <person name="Sisk P."/>
            <person name="Stolte C."/>
            <person name="Sykes S."/>
            <person name="Wortman J."/>
            <person name="Nusbaum C."/>
            <person name="Birren B."/>
        </authorList>
    </citation>
    <scope>NUCLEOTIDE SEQUENCE [LARGE SCALE GENOMIC DNA]</scope>
    <source>
        <strain evidence="1">ATCC 700633</strain>
    </source>
</reference>
<reference evidence="1" key="1">
    <citation type="submission" date="2009-09" db="EMBL/GenBank/DDBJ databases">
        <authorList>
            <consortium name="The Broad Institute Genome Sequencing Platform"/>
            <person name="Ward D."/>
            <person name="Feldgarden M."/>
            <person name="Earl A."/>
            <person name="Young S.K."/>
            <person name="Zeng Q."/>
            <person name="Koehrsen M."/>
            <person name="Alvarado L."/>
            <person name="Berlin A."/>
            <person name="Bochicchio J."/>
            <person name="Borenstein D."/>
            <person name="Chapman S.B."/>
            <person name="Chen Z."/>
            <person name="Engels R."/>
            <person name="Freedman E."/>
            <person name="Gellesch M."/>
            <person name="Goldberg J."/>
            <person name="Griggs A."/>
            <person name="Gujja S."/>
            <person name="Heilman E."/>
            <person name="Heiman D."/>
            <person name="Hepburn T."/>
            <person name="Howarth C."/>
            <person name="Jen D."/>
            <person name="Larson L."/>
            <person name="Lewis B."/>
            <person name="Mehta T."/>
            <person name="Park D."/>
            <person name="Pearson M."/>
            <person name="Roberts A."/>
            <person name="Saif S."/>
            <person name="Shea T."/>
            <person name="Shenoy N."/>
            <person name="Sisk P."/>
            <person name="Stolte C."/>
            <person name="Sykes S."/>
            <person name="Thomson T."/>
            <person name="Walk T."/>
            <person name="White J."/>
            <person name="Yandava C."/>
            <person name="Sibley C.D."/>
            <person name="Field T.R."/>
            <person name="Grinwis M."/>
            <person name="Eshaghurshan C.S."/>
            <person name="Surette M.G."/>
            <person name="Haas B."/>
            <person name="Nusbaum C."/>
            <person name="Birren B."/>
        </authorList>
    </citation>
    <scope>NUCLEOTIDE SEQUENCE [LARGE SCALE GENOMIC DNA]</scope>
    <source>
        <strain evidence="1">ATCC 700633</strain>
    </source>
</reference>
<evidence type="ECO:0008006" key="3">
    <source>
        <dbReference type="Google" id="ProtNLM"/>
    </source>
</evidence>
<dbReference type="EMBL" id="ACRF02000013">
    <property type="protein sequence ID" value="EEW93429.1"/>
    <property type="molecule type" value="Genomic_DNA"/>
</dbReference>